<proteinExistence type="predicted"/>
<keyword evidence="8" id="KW-0812">Transmembrane</keyword>
<evidence type="ECO:0000259" key="9">
    <source>
        <dbReference type="PROSITE" id="PS50109"/>
    </source>
</evidence>
<evidence type="ECO:0000256" key="5">
    <source>
        <dbReference type="ARBA" id="ARBA00022777"/>
    </source>
</evidence>
<comment type="caution">
    <text evidence="10">The sequence shown here is derived from an EMBL/GenBank/DDBJ whole genome shotgun (WGS) entry which is preliminary data.</text>
</comment>
<evidence type="ECO:0000313" key="10">
    <source>
        <dbReference type="EMBL" id="MBL3658552.1"/>
    </source>
</evidence>
<dbReference type="SUPFAM" id="SSF48452">
    <property type="entry name" value="TPR-like"/>
    <property type="match status" value="2"/>
</dbReference>
<dbReference type="GO" id="GO:0000155">
    <property type="term" value="F:phosphorelay sensor kinase activity"/>
    <property type="evidence" value="ECO:0007669"/>
    <property type="project" value="InterPro"/>
</dbReference>
<keyword evidence="8" id="KW-1133">Transmembrane helix</keyword>
<dbReference type="CDD" id="cd00082">
    <property type="entry name" value="HisKA"/>
    <property type="match status" value="1"/>
</dbReference>
<dbReference type="InterPro" id="IPR004358">
    <property type="entry name" value="Sig_transdc_His_kin-like_C"/>
</dbReference>
<dbReference type="Pfam" id="PF13424">
    <property type="entry name" value="TPR_12"/>
    <property type="match status" value="1"/>
</dbReference>
<dbReference type="SMART" id="SM00028">
    <property type="entry name" value="TPR"/>
    <property type="match status" value="5"/>
</dbReference>
<dbReference type="EC" id="2.7.13.3" evidence="2"/>
<dbReference type="PANTHER" id="PTHR43711">
    <property type="entry name" value="TWO-COMPONENT HISTIDINE KINASE"/>
    <property type="match status" value="1"/>
</dbReference>
<dbReference type="PANTHER" id="PTHR43711:SF1">
    <property type="entry name" value="HISTIDINE KINASE 1"/>
    <property type="match status" value="1"/>
</dbReference>
<evidence type="ECO:0000256" key="6">
    <source>
        <dbReference type="ARBA" id="ARBA00023012"/>
    </source>
</evidence>
<dbReference type="AlphaFoldDB" id="A0A937FBF2"/>
<keyword evidence="7" id="KW-0802">TPR repeat</keyword>
<dbReference type="SUPFAM" id="SSF47384">
    <property type="entry name" value="Homodimeric domain of signal transducing histidine kinase"/>
    <property type="match status" value="1"/>
</dbReference>
<dbReference type="SUPFAM" id="SSF55874">
    <property type="entry name" value="ATPase domain of HSP90 chaperone/DNA topoisomerase II/histidine kinase"/>
    <property type="match status" value="1"/>
</dbReference>
<dbReference type="Gene3D" id="1.10.287.130">
    <property type="match status" value="1"/>
</dbReference>
<dbReference type="RefSeq" id="WP_202246345.1">
    <property type="nucleotide sequence ID" value="NZ_JAESIY010000013.1"/>
</dbReference>
<dbReference type="InterPro" id="IPR011990">
    <property type="entry name" value="TPR-like_helical_dom_sf"/>
</dbReference>
<dbReference type="InterPro" id="IPR036890">
    <property type="entry name" value="HATPase_C_sf"/>
</dbReference>
<evidence type="ECO:0000313" key="11">
    <source>
        <dbReference type="Proteomes" id="UP000659388"/>
    </source>
</evidence>
<comment type="catalytic activity">
    <reaction evidence="1">
        <text>ATP + protein L-histidine = ADP + protein N-phospho-L-histidine.</text>
        <dbReference type="EC" id="2.7.13.3"/>
    </reaction>
</comment>
<protein>
    <recommendedName>
        <fullName evidence="2">histidine kinase</fullName>
        <ecNumber evidence="2">2.7.13.3</ecNumber>
    </recommendedName>
</protein>
<dbReference type="Pfam" id="PF00512">
    <property type="entry name" value="HisKA"/>
    <property type="match status" value="1"/>
</dbReference>
<keyword evidence="8" id="KW-0472">Membrane</keyword>
<feature type="domain" description="Histidine kinase" evidence="9">
    <location>
        <begin position="479"/>
        <end position="695"/>
    </location>
</feature>
<evidence type="ECO:0000256" key="3">
    <source>
        <dbReference type="ARBA" id="ARBA00022553"/>
    </source>
</evidence>
<gene>
    <name evidence="10" type="ORF">JL102_20535</name>
</gene>
<dbReference type="InterPro" id="IPR005467">
    <property type="entry name" value="His_kinase_dom"/>
</dbReference>
<keyword evidence="5 10" id="KW-0418">Kinase</keyword>
<feature type="transmembrane region" description="Helical" evidence="8">
    <location>
        <begin position="398"/>
        <end position="420"/>
    </location>
</feature>
<dbReference type="PROSITE" id="PS50109">
    <property type="entry name" value="HIS_KIN"/>
    <property type="match status" value="1"/>
</dbReference>
<dbReference type="InterPro" id="IPR036097">
    <property type="entry name" value="HisK_dim/P_sf"/>
</dbReference>
<accession>A0A937FBF2</accession>
<feature type="repeat" description="TPR" evidence="7">
    <location>
        <begin position="124"/>
        <end position="157"/>
    </location>
</feature>
<dbReference type="PROSITE" id="PS50005">
    <property type="entry name" value="TPR"/>
    <property type="match status" value="2"/>
</dbReference>
<dbReference type="EMBL" id="JAESIY010000013">
    <property type="protein sequence ID" value="MBL3658552.1"/>
    <property type="molecule type" value="Genomic_DNA"/>
</dbReference>
<dbReference type="Gene3D" id="1.25.40.10">
    <property type="entry name" value="Tetratricopeptide repeat domain"/>
    <property type="match status" value="2"/>
</dbReference>
<feature type="repeat" description="TPR" evidence="7">
    <location>
        <begin position="164"/>
        <end position="197"/>
    </location>
</feature>
<keyword evidence="11" id="KW-1185">Reference proteome</keyword>
<dbReference type="InterPro" id="IPR003661">
    <property type="entry name" value="HisK_dim/P_dom"/>
</dbReference>
<evidence type="ECO:0000256" key="8">
    <source>
        <dbReference type="SAM" id="Phobius"/>
    </source>
</evidence>
<name>A0A937FBF2_9BACT</name>
<evidence type="ECO:0000256" key="1">
    <source>
        <dbReference type="ARBA" id="ARBA00000085"/>
    </source>
</evidence>
<dbReference type="Gene3D" id="3.30.565.10">
    <property type="entry name" value="Histidine kinase-like ATPase, C-terminal domain"/>
    <property type="match status" value="1"/>
</dbReference>
<dbReference type="InterPro" id="IPR019734">
    <property type="entry name" value="TPR_rpt"/>
</dbReference>
<evidence type="ECO:0000256" key="4">
    <source>
        <dbReference type="ARBA" id="ARBA00022679"/>
    </source>
</evidence>
<keyword evidence="6" id="KW-0902">Two-component regulatory system</keyword>
<reference evidence="10" key="1">
    <citation type="submission" date="2021-01" db="EMBL/GenBank/DDBJ databases">
        <title>Fulvivirga kasyanovii gen. nov., sp nov., a novel member of the phylum Bacteroidetes isolated from seawater in a mussel farm.</title>
        <authorList>
            <person name="Zhao L.-H."/>
            <person name="Wang Z.-J."/>
        </authorList>
    </citation>
    <scope>NUCLEOTIDE SEQUENCE</scope>
    <source>
        <strain evidence="10">2943</strain>
    </source>
</reference>
<dbReference type="PRINTS" id="PR00344">
    <property type="entry name" value="BCTRLSENSOR"/>
</dbReference>
<keyword evidence="3" id="KW-0597">Phosphoprotein</keyword>
<dbReference type="Pfam" id="PF02518">
    <property type="entry name" value="HATPase_c"/>
    <property type="match status" value="1"/>
</dbReference>
<evidence type="ECO:0000256" key="7">
    <source>
        <dbReference type="PROSITE-ProRule" id="PRU00339"/>
    </source>
</evidence>
<sequence>MRGFLIVFYFLFFIICSISAQDIEVIDSLRTTFSKELDPASKIRIYNGLAWEYRMSYPDSSVYYCTLSVNIAKSIHSNEAPSLANTYNYMGLAYTYKGDGLKAFDYYTLAAEEALVHQDSVQYAHSLNSLGRLFMTRGDHSRAYDYYFEALNIFLRHKDRQGLSYVYKSLSELYLQQGNYKKALHTSLKALDIRNHQGNTGGRISILLELASINQEMTRYDTAFEYYAKARYEAHKSHDYINLVNINLGMANLYFNQQVYDSALIYTNEALDNLGESGNESLRMQLDLLLGKIYYEKNKFNLAKDLLEALLTKTRDINLEWQIQYYLSEICKRQRDVNCAFNHFQQYHKIKERLNDAALNAKIERIESRLELGKRDAENELLKSKQIRDEALLERHRFANIALIIVIGASLFLLLMLWYSGRKLRKINKRLLAKNEEIRKNQVQIKQQNEHIGLQNKKLTQQNKSLLELNNEKDTLMSIVAHDLKSPFSRIKGLAQVLSRSSMEEEQRHLLELQKGVAESGLELISHLLELNAFEQDGEQEELTRIDVNAFLREKYHSFLADAEAKKVGLEIYEAREEIIVETGKLYLSRILDNLLSNAIKFSKPEGVVILRAVKEVDHFSLSVKDFGQGFSEADKKNLYKKFMRLSARPTAGESSNGLGLAIVKNLVEKLGGSITLISEYRKGSEFILKFPTAFYFSNDDSTSS</sequence>
<dbReference type="InterPro" id="IPR003594">
    <property type="entry name" value="HATPase_dom"/>
</dbReference>
<dbReference type="InterPro" id="IPR050736">
    <property type="entry name" value="Sensor_HK_Regulatory"/>
</dbReference>
<dbReference type="SMART" id="SM00387">
    <property type="entry name" value="HATPase_c"/>
    <property type="match status" value="1"/>
</dbReference>
<dbReference type="SMART" id="SM00388">
    <property type="entry name" value="HisKA"/>
    <property type="match status" value="1"/>
</dbReference>
<organism evidence="10 11">
    <name type="scientific">Fulvivirga sediminis</name>
    <dbReference type="NCBI Taxonomy" id="2803949"/>
    <lineage>
        <taxon>Bacteria</taxon>
        <taxon>Pseudomonadati</taxon>
        <taxon>Bacteroidota</taxon>
        <taxon>Cytophagia</taxon>
        <taxon>Cytophagales</taxon>
        <taxon>Fulvivirgaceae</taxon>
        <taxon>Fulvivirga</taxon>
    </lineage>
</organism>
<keyword evidence="4" id="KW-0808">Transferase</keyword>
<dbReference type="Proteomes" id="UP000659388">
    <property type="component" value="Unassembled WGS sequence"/>
</dbReference>
<evidence type="ECO:0000256" key="2">
    <source>
        <dbReference type="ARBA" id="ARBA00012438"/>
    </source>
</evidence>